<gene>
    <name evidence="1" type="ORF">PKOR_15570</name>
</gene>
<keyword evidence="2" id="KW-1185">Reference proteome</keyword>
<dbReference type="AlphaFoldDB" id="A0A0E3UXG7"/>
<dbReference type="OrthoDB" id="9933634at2"/>
<evidence type="ECO:0000313" key="2">
    <source>
        <dbReference type="Proteomes" id="UP000033109"/>
    </source>
</evidence>
<dbReference type="KEGG" id="pko:PKOR_15570"/>
<dbReference type="EMBL" id="CP009621">
    <property type="protein sequence ID" value="AKD04247.1"/>
    <property type="molecule type" value="Genomic_DNA"/>
</dbReference>
<name>A0A0E3UXG7_9BACT</name>
<protein>
    <submittedName>
        <fullName evidence="1">Uncharacterized protein</fullName>
    </submittedName>
</protein>
<accession>A0A0E3UXG7</accession>
<proteinExistence type="predicted"/>
<dbReference type="Proteomes" id="UP000033109">
    <property type="component" value="Chromosome"/>
</dbReference>
<dbReference type="PATRIC" id="fig|400092.3.peg.3399"/>
<reference evidence="1 2" key="1">
    <citation type="journal article" date="2015" name="Sci. Rep.">
        <title>Unraveling adaptation of Pontibacter korlensis to radiation and infertility in desert through complete genome and comparative transcriptomic analysis.</title>
        <authorList>
            <person name="Dai J."/>
            <person name="Dai W."/>
            <person name="Qiu C."/>
            <person name="Yang Z."/>
            <person name="Zhang Y."/>
            <person name="Zhou M."/>
            <person name="Zhang L."/>
            <person name="Fang C."/>
            <person name="Gao Q."/>
            <person name="Yang Q."/>
            <person name="Li X."/>
            <person name="Wang Z."/>
            <person name="Wang Z."/>
            <person name="Jia Z."/>
            <person name="Chen X."/>
        </authorList>
    </citation>
    <scope>NUCLEOTIDE SEQUENCE [LARGE SCALE GENOMIC DNA]</scope>
    <source>
        <strain evidence="1 2">X14-1T</strain>
    </source>
</reference>
<evidence type="ECO:0000313" key="1">
    <source>
        <dbReference type="EMBL" id="AKD04247.1"/>
    </source>
</evidence>
<dbReference type="HOGENOM" id="CLU_2619027_0_0_10"/>
<sequence length="78" mass="8827">MEAAVYSNLNIRVDKKEALAFYYQLRAYIREEDARSFGVLMDLNSSMLKDEVLMGSVLSIMKGKHAGALAQFVHTLEQ</sequence>
<organism evidence="1 2">
    <name type="scientific">Pontibacter korlensis</name>
    <dbReference type="NCBI Taxonomy" id="400092"/>
    <lineage>
        <taxon>Bacteria</taxon>
        <taxon>Pseudomonadati</taxon>
        <taxon>Bacteroidota</taxon>
        <taxon>Cytophagia</taxon>
        <taxon>Cytophagales</taxon>
        <taxon>Hymenobacteraceae</taxon>
        <taxon>Pontibacter</taxon>
    </lineage>
</organism>
<dbReference type="RefSeq" id="WP_046311938.1">
    <property type="nucleotide sequence ID" value="NZ_CP009621.1"/>
</dbReference>